<evidence type="ECO:0000256" key="1">
    <source>
        <dbReference type="SAM" id="SignalP"/>
    </source>
</evidence>
<evidence type="ECO:0000313" key="2">
    <source>
        <dbReference type="EMBL" id="BAV34514.1"/>
    </source>
</evidence>
<dbReference type="SUPFAM" id="SSF103247">
    <property type="entry name" value="TT1751-like"/>
    <property type="match status" value="1"/>
</dbReference>
<keyword evidence="1" id="KW-0732">Signal</keyword>
<reference evidence="2 3" key="1">
    <citation type="submission" date="2015-05" db="EMBL/GenBank/DDBJ databases">
        <title>Complete genome sequence of a sulfur-oxidizing gammaproteobacterium strain HA5.</title>
        <authorList>
            <person name="Miura A."/>
            <person name="Kojima H."/>
            <person name="Fukui M."/>
        </authorList>
    </citation>
    <scope>NUCLEOTIDE SEQUENCE [LARGE SCALE GENOMIC DNA]</scope>
    <source>
        <strain evidence="2 3">HA5</strain>
    </source>
</reference>
<feature type="chain" id="PRO_5008572487" evidence="1">
    <location>
        <begin position="25"/>
        <end position="307"/>
    </location>
</feature>
<gene>
    <name evidence="2" type="ORF">SCL_2225</name>
</gene>
<protein>
    <submittedName>
        <fullName evidence="2">Uncharacterized protein</fullName>
    </submittedName>
</protein>
<accession>A0A1B4XI82</accession>
<dbReference type="AlphaFoldDB" id="A0A1B4XI82"/>
<sequence>MFRKFSSAIFAGLITALASGMAYAEALKPFILGDTLPGDVKQVSELVKTKLTAQGLEVVGAYSPFAGAMVICATNNELKTAAAKAFNGGFGAAQRVAVTDVKGKIQVSYVNPAYIGTAYGLGKLEGVSAKMKAALGAVKSFGSENGIEEERLKPGQYRYAMFMPYFKDVDILKEHPDYKSAVDTVEKNLAAGLGGTKKVYRIDLPGKEISVFGVAIPKGDGVDKGNKDTDKEIIDIVDYQDLKHTAYLPYELMVDGGRVIALRARYRIALNFPDTKMAGDHGFTKIMTAPWGIQVALEAIAGFKRDL</sequence>
<organism evidence="2 3">
    <name type="scientific">Sulfuricaulis limicola</name>
    <dbReference type="NCBI Taxonomy" id="1620215"/>
    <lineage>
        <taxon>Bacteria</taxon>
        <taxon>Pseudomonadati</taxon>
        <taxon>Pseudomonadota</taxon>
        <taxon>Gammaproteobacteria</taxon>
        <taxon>Acidiferrobacterales</taxon>
        <taxon>Acidiferrobacteraceae</taxon>
        <taxon>Sulfuricaulis</taxon>
    </lineage>
</organism>
<dbReference type="KEGG" id="slim:SCL_2225"/>
<proteinExistence type="predicted"/>
<evidence type="ECO:0000313" key="3">
    <source>
        <dbReference type="Proteomes" id="UP000243180"/>
    </source>
</evidence>
<dbReference type="InterPro" id="IPR035923">
    <property type="entry name" value="TT1751-like_sf"/>
</dbReference>
<keyword evidence="3" id="KW-1185">Reference proteome</keyword>
<dbReference type="EMBL" id="AP014879">
    <property type="protein sequence ID" value="BAV34514.1"/>
    <property type="molecule type" value="Genomic_DNA"/>
</dbReference>
<dbReference type="InParanoid" id="A0A1B4XI82"/>
<feature type="signal peptide" evidence="1">
    <location>
        <begin position="1"/>
        <end position="24"/>
    </location>
</feature>
<dbReference type="Proteomes" id="UP000243180">
    <property type="component" value="Chromosome"/>
</dbReference>
<name>A0A1B4XI82_9GAMM</name>